<accession>A0A437L3S1</accession>
<proteinExistence type="predicted"/>
<keyword evidence="1" id="KW-0812">Transmembrane</keyword>
<feature type="transmembrane region" description="Helical" evidence="1">
    <location>
        <begin position="6"/>
        <end position="26"/>
    </location>
</feature>
<dbReference type="EMBL" id="SACJ01000001">
    <property type="protein sequence ID" value="RVT79962.1"/>
    <property type="molecule type" value="Genomic_DNA"/>
</dbReference>
<dbReference type="Proteomes" id="UP000285211">
    <property type="component" value="Unassembled WGS sequence"/>
</dbReference>
<evidence type="ECO:0000256" key="1">
    <source>
        <dbReference type="SAM" id="Phobius"/>
    </source>
</evidence>
<dbReference type="Pfam" id="PF06961">
    <property type="entry name" value="DUF1294"/>
    <property type="match status" value="1"/>
</dbReference>
<keyword evidence="3" id="KW-1185">Reference proteome</keyword>
<dbReference type="RefSeq" id="WP_128193277.1">
    <property type="nucleotide sequence ID" value="NZ_SACJ01000001.1"/>
</dbReference>
<reference evidence="2 3" key="1">
    <citation type="submission" date="2019-01" db="EMBL/GenBank/DDBJ databases">
        <authorList>
            <person name="Chen W.-M."/>
        </authorList>
    </citation>
    <scope>NUCLEOTIDE SEQUENCE [LARGE SCALE GENOMIC DNA]</scope>
    <source>
        <strain evidence="2 3">BBQ-12</strain>
    </source>
</reference>
<keyword evidence="1" id="KW-1133">Transmembrane helix</keyword>
<evidence type="ECO:0000313" key="3">
    <source>
        <dbReference type="Proteomes" id="UP000285211"/>
    </source>
</evidence>
<name>A0A437L3S1_9FLAO</name>
<keyword evidence="1" id="KW-0472">Membrane</keyword>
<dbReference type="InterPro" id="IPR010718">
    <property type="entry name" value="DUF1294"/>
</dbReference>
<organism evidence="2 3">
    <name type="scientific">Flavobacterium sufflavum</name>
    <dbReference type="NCBI Taxonomy" id="1921138"/>
    <lineage>
        <taxon>Bacteria</taxon>
        <taxon>Pseudomonadati</taxon>
        <taxon>Bacteroidota</taxon>
        <taxon>Flavobacteriia</taxon>
        <taxon>Flavobacteriales</taxon>
        <taxon>Flavobacteriaceae</taxon>
        <taxon>Flavobacterium</taxon>
    </lineage>
</organism>
<feature type="transmembrane region" description="Helical" evidence="1">
    <location>
        <begin position="38"/>
        <end position="58"/>
    </location>
</feature>
<comment type="caution">
    <text evidence="2">The sequence shown here is derived from an EMBL/GenBank/DDBJ whole genome shotgun (WGS) entry which is preliminary data.</text>
</comment>
<gene>
    <name evidence="2" type="ORF">EOD40_02290</name>
</gene>
<protein>
    <submittedName>
        <fullName evidence="2">DUF1294 domain-containing protein</fullName>
    </submittedName>
</protein>
<feature type="transmembrane region" description="Helical" evidence="1">
    <location>
        <begin position="64"/>
        <end position="85"/>
    </location>
</feature>
<evidence type="ECO:0000313" key="2">
    <source>
        <dbReference type="EMBL" id="RVT79962.1"/>
    </source>
</evidence>
<sequence>MPSLFYFFLILNAIAFLLMGYDKQLAIRQKRRISERTLLTFVFIGGTIGSGLAMLLFRHKIAKASYLFKFIGIIIIQIITLFWIYKS</sequence>
<dbReference type="OrthoDB" id="1080927at2"/>
<dbReference type="AlphaFoldDB" id="A0A437L3S1"/>